<name>A0AAX6HF36_IRIPA</name>
<dbReference type="AlphaFoldDB" id="A0AAX6HF36"/>
<protein>
    <submittedName>
        <fullName evidence="2">Uncharacterized protein</fullName>
    </submittedName>
</protein>
<reference evidence="2" key="1">
    <citation type="journal article" date="2023" name="GigaByte">
        <title>Genome assembly of the bearded iris, Iris pallida Lam.</title>
        <authorList>
            <person name="Bruccoleri R.E."/>
            <person name="Oakeley E.J."/>
            <person name="Faust A.M.E."/>
            <person name="Altorfer M."/>
            <person name="Dessus-Babus S."/>
            <person name="Burckhardt D."/>
            <person name="Oertli M."/>
            <person name="Naumann U."/>
            <person name="Petersen F."/>
            <person name="Wong J."/>
        </authorList>
    </citation>
    <scope>NUCLEOTIDE SEQUENCE</scope>
    <source>
        <strain evidence="2">GSM-AAB239-AS_SAM_17_03QT</strain>
    </source>
</reference>
<keyword evidence="1" id="KW-0472">Membrane</keyword>
<evidence type="ECO:0000313" key="3">
    <source>
        <dbReference type="Proteomes" id="UP001140949"/>
    </source>
</evidence>
<dbReference type="EMBL" id="JANAVB010009955">
    <property type="protein sequence ID" value="KAJ6839649.1"/>
    <property type="molecule type" value="Genomic_DNA"/>
</dbReference>
<sequence>MLRGSYVLLIIYCERLYVNFMVTLQMHGPTFCYVGLFTVMKGVIVSCWKMCLKMI</sequence>
<organism evidence="2 3">
    <name type="scientific">Iris pallida</name>
    <name type="common">Sweet iris</name>
    <dbReference type="NCBI Taxonomy" id="29817"/>
    <lineage>
        <taxon>Eukaryota</taxon>
        <taxon>Viridiplantae</taxon>
        <taxon>Streptophyta</taxon>
        <taxon>Embryophyta</taxon>
        <taxon>Tracheophyta</taxon>
        <taxon>Spermatophyta</taxon>
        <taxon>Magnoliopsida</taxon>
        <taxon>Liliopsida</taxon>
        <taxon>Asparagales</taxon>
        <taxon>Iridaceae</taxon>
        <taxon>Iridoideae</taxon>
        <taxon>Irideae</taxon>
        <taxon>Iris</taxon>
    </lineage>
</organism>
<comment type="caution">
    <text evidence="2">The sequence shown here is derived from an EMBL/GenBank/DDBJ whole genome shotgun (WGS) entry which is preliminary data.</text>
</comment>
<evidence type="ECO:0000256" key="1">
    <source>
        <dbReference type="SAM" id="Phobius"/>
    </source>
</evidence>
<keyword evidence="1" id="KW-0812">Transmembrane</keyword>
<proteinExistence type="predicted"/>
<dbReference type="Proteomes" id="UP001140949">
    <property type="component" value="Unassembled WGS sequence"/>
</dbReference>
<reference evidence="2" key="2">
    <citation type="submission" date="2023-04" db="EMBL/GenBank/DDBJ databases">
        <authorList>
            <person name="Bruccoleri R.E."/>
            <person name="Oakeley E.J."/>
            <person name="Faust A.-M."/>
            <person name="Dessus-Babus S."/>
            <person name="Altorfer M."/>
            <person name="Burckhardt D."/>
            <person name="Oertli M."/>
            <person name="Naumann U."/>
            <person name="Petersen F."/>
            <person name="Wong J."/>
        </authorList>
    </citation>
    <scope>NUCLEOTIDE SEQUENCE</scope>
    <source>
        <strain evidence="2">GSM-AAB239-AS_SAM_17_03QT</strain>
        <tissue evidence="2">Leaf</tissue>
    </source>
</reference>
<gene>
    <name evidence="2" type="ORF">M6B38_314175</name>
</gene>
<accession>A0AAX6HF36</accession>
<keyword evidence="1" id="KW-1133">Transmembrane helix</keyword>
<evidence type="ECO:0000313" key="2">
    <source>
        <dbReference type="EMBL" id="KAJ6839649.1"/>
    </source>
</evidence>
<feature type="transmembrane region" description="Helical" evidence="1">
    <location>
        <begin position="33"/>
        <end position="52"/>
    </location>
</feature>
<keyword evidence="3" id="KW-1185">Reference proteome</keyword>